<dbReference type="AlphaFoldDB" id="A0AA43GQQ0"/>
<sequence length="290" mass="33856">MKSIVNYHVIDYTNIGDLFSAPTKYFTFPGYTVEQADIRTISDDEIRGKHLILGGGGLLYQPFLHSFTKLTASKANTKLIAWGIGQQIYGGNFTHQELDNFNYSQYLTNFDLVGIRDVNCKYNWVACPSCMHPGFDKKRDIKHEFVVFSHKKFQIKIGNFPHLTNNNQDIEEILDFLGSGETILTSSYHGAYWGTLLGRKVLSFPFSSKFYTLKHPPGIFPIQKWVQQKVKLSLFNKTLFEFRYENKFFCQMDNWQDYLKHCRVYPESLDESRQRNHWYYSQILNLLSNG</sequence>
<gene>
    <name evidence="2" type="ORF">NWP17_03810</name>
</gene>
<organism evidence="2 3">
    <name type="scientific">Chrysosporum bergii ANA360D</name>
    <dbReference type="NCBI Taxonomy" id="617107"/>
    <lineage>
        <taxon>Bacteria</taxon>
        <taxon>Bacillati</taxon>
        <taxon>Cyanobacteriota</taxon>
        <taxon>Cyanophyceae</taxon>
        <taxon>Nostocales</taxon>
        <taxon>Nodulariaceae</taxon>
        <taxon>Chrysosporum</taxon>
    </lineage>
</organism>
<proteinExistence type="predicted"/>
<dbReference type="Proteomes" id="UP001159387">
    <property type="component" value="Unassembled WGS sequence"/>
</dbReference>
<name>A0AA43GQQ0_9CYAN</name>
<dbReference type="RefSeq" id="WP_280653583.1">
    <property type="nucleotide sequence ID" value="NZ_JANQDH010000024.1"/>
</dbReference>
<accession>A0AA43GQQ0</accession>
<protein>
    <submittedName>
        <fullName evidence="2">Polysaccharide pyruvyl transferase family protein</fullName>
    </submittedName>
</protein>
<dbReference type="EMBL" id="JANQDH010000024">
    <property type="protein sequence ID" value="MDH6059571.1"/>
    <property type="molecule type" value="Genomic_DNA"/>
</dbReference>
<dbReference type="Pfam" id="PF04230">
    <property type="entry name" value="PS_pyruv_trans"/>
    <property type="match status" value="1"/>
</dbReference>
<evidence type="ECO:0000259" key="1">
    <source>
        <dbReference type="Pfam" id="PF04230"/>
    </source>
</evidence>
<feature type="domain" description="Polysaccharide pyruvyl transferase" evidence="1">
    <location>
        <begin position="48"/>
        <end position="204"/>
    </location>
</feature>
<evidence type="ECO:0000313" key="3">
    <source>
        <dbReference type="Proteomes" id="UP001159387"/>
    </source>
</evidence>
<keyword evidence="2" id="KW-0808">Transferase</keyword>
<keyword evidence="3" id="KW-1185">Reference proteome</keyword>
<dbReference type="InterPro" id="IPR007345">
    <property type="entry name" value="Polysacch_pyruvyl_Trfase"/>
</dbReference>
<reference evidence="2 3" key="1">
    <citation type="journal article" date="2023" name="J. Phycol.">
        <title>Chrysosporum ovalisporum is synonymous with the true-branching cyanobacterium Umezakia natans (Nostocales/Aphanizomenonaceae).</title>
        <authorList>
            <person name="McGregor G.B."/>
            <person name="Sendall B.C."/>
            <person name="Niiyama Y."/>
            <person name="Tuji A."/>
            <person name="Willis A."/>
        </authorList>
    </citation>
    <scope>NUCLEOTIDE SEQUENCE [LARGE SCALE GENOMIC DNA]</scope>
    <source>
        <strain evidence="2 3">ANA360D</strain>
    </source>
</reference>
<dbReference type="GO" id="GO:0016740">
    <property type="term" value="F:transferase activity"/>
    <property type="evidence" value="ECO:0007669"/>
    <property type="project" value="UniProtKB-KW"/>
</dbReference>
<comment type="caution">
    <text evidence="2">The sequence shown here is derived from an EMBL/GenBank/DDBJ whole genome shotgun (WGS) entry which is preliminary data.</text>
</comment>
<evidence type="ECO:0000313" key="2">
    <source>
        <dbReference type="EMBL" id="MDH6059571.1"/>
    </source>
</evidence>